<protein>
    <recommendedName>
        <fullName evidence="4">Histidine kinase</fullName>
    </recommendedName>
</protein>
<reference evidence="2 3" key="1">
    <citation type="submission" date="2019-02" db="EMBL/GenBank/DDBJ databases">
        <title>Genomic Encyclopedia of Type Strains, Phase IV (KMG-IV): sequencing the most valuable type-strain genomes for metagenomic binning, comparative biology and taxonomic classification.</title>
        <authorList>
            <person name="Goeker M."/>
        </authorList>
    </citation>
    <scope>NUCLEOTIDE SEQUENCE [LARGE SCALE GENOMIC DNA]</scope>
    <source>
        <strain evidence="2 3">DSM 29486</strain>
    </source>
</reference>
<keyword evidence="3" id="KW-1185">Reference proteome</keyword>
<dbReference type="EMBL" id="SGXF01000005">
    <property type="protein sequence ID" value="RZS94167.1"/>
    <property type="molecule type" value="Genomic_DNA"/>
</dbReference>
<dbReference type="AlphaFoldDB" id="A0A4Q7P3E5"/>
<organism evidence="2 3">
    <name type="scientific">Cuneatibacter caecimuris</name>
    <dbReference type="NCBI Taxonomy" id="1796618"/>
    <lineage>
        <taxon>Bacteria</taxon>
        <taxon>Bacillati</taxon>
        <taxon>Bacillota</taxon>
        <taxon>Clostridia</taxon>
        <taxon>Lachnospirales</taxon>
        <taxon>Lachnospiraceae</taxon>
        <taxon>Cuneatibacter</taxon>
    </lineage>
</organism>
<dbReference type="Proteomes" id="UP000292927">
    <property type="component" value="Unassembled WGS sequence"/>
</dbReference>
<evidence type="ECO:0008006" key="4">
    <source>
        <dbReference type="Google" id="ProtNLM"/>
    </source>
</evidence>
<comment type="caution">
    <text evidence="2">The sequence shown here is derived from an EMBL/GenBank/DDBJ whole genome shotgun (WGS) entry which is preliminary data.</text>
</comment>
<sequence length="94" mass="10663">MKGDSYERFFNIGILYTGCYGRNLFCRWACRIIRRKGAVIVDGIGNLISMLDYVLDTKRKRHITGGILLSVSLLFGGLALTVMTIKNEEDEENE</sequence>
<keyword evidence="1" id="KW-1133">Transmembrane helix</keyword>
<gene>
    <name evidence="2" type="ORF">EV209_2536</name>
</gene>
<name>A0A4Q7P3E5_9FIRM</name>
<accession>A0A4Q7P3E5</accession>
<proteinExistence type="predicted"/>
<feature type="transmembrane region" description="Helical" evidence="1">
    <location>
        <begin position="67"/>
        <end position="85"/>
    </location>
</feature>
<evidence type="ECO:0000313" key="2">
    <source>
        <dbReference type="EMBL" id="RZS94167.1"/>
    </source>
</evidence>
<keyword evidence="1" id="KW-0472">Membrane</keyword>
<evidence type="ECO:0000313" key="3">
    <source>
        <dbReference type="Proteomes" id="UP000292927"/>
    </source>
</evidence>
<evidence type="ECO:0000256" key="1">
    <source>
        <dbReference type="SAM" id="Phobius"/>
    </source>
</evidence>
<keyword evidence="1" id="KW-0812">Transmembrane</keyword>